<evidence type="ECO:0000259" key="2">
    <source>
        <dbReference type="PROSITE" id="PS50157"/>
    </source>
</evidence>
<proteinExistence type="predicted"/>
<dbReference type="Pfam" id="PF18759">
    <property type="entry name" value="Plavaka"/>
    <property type="match status" value="1"/>
</dbReference>
<dbReference type="InterPro" id="IPR049233">
    <property type="entry name" value="DUF6830"/>
</dbReference>
<name>A0ABQ8KII4_9APHY</name>
<dbReference type="PROSITE" id="PS50157">
    <property type="entry name" value="ZINC_FINGER_C2H2_2"/>
    <property type="match status" value="1"/>
</dbReference>
<feature type="domain" description="C2H2-type" evidence="2">
    <location>
        <begin position="16"/>
        <end position="44"/>
    </location>
</feature>
<keyword evidence="4" id="KW-1185">Reference proteome</keyword>
<sequence length="949" mass="107194">MDASLHKNPYSNGFDILCADCGSHFPSYDSLVTHISFTHPSSATQELACKSGEGDTSDRHPQCAHRFEGETLPTVFDAFENDKHAQKRRTTGNPAYPFLDLVEVELARWLNERLTSTQIDEFLKLKWVRRHPPSFQTCHTLRSWIEELPSGPVWRTAEITLEGYNPAPRNGNPLLIYRDGLECLEYLYGLPIFAPFCAPEPYGIHTAYGQRVITDFNTACQAWNLQNKLPRGATVLPIQFGGDKIEVTNGTGDIEMHPLLMTLAAIPSAMRSKLSNNAWICIAYLPVAKFDVHRDYNSVLANRVLHEAMDIITRSLKDAMRDGKEMADGYGNVRLVFPPIVAFSGDLPEQLSMAAVAASVSPVTLATTASFGEGHQHPPRTKAHTLDLIHQVSQKVDPWKLHDFLRECGKVGLNGVHKPWWRDYPLTDPHFLCQPDILHSDFKFFWDHVHKACQIHVGSQELDRRFNARHKRIGYAGLRRVSEVKQMTGRMYREIMRTTVVAIAGAVSPGFMLAIRSLMEFLLIAQSPRHTPTSLARMTTLLRTFHENKHAIMDAGGRGSLDHWHIPKLELLSTWVPAILSHGALPQWSCDAIEHLIRTEAKKPFAMFTNHRRSDFGTQCARHLDRLEKLRLFELYSLFTTHGIDLHNLHPTSEAGMNDVEFNDASAVGAARTWVANSLPGAERSIRGPRLSRNLFATGSLRPEDSNVAFHLTKKPTATYRVDEIARIYQLPDFHAALVDYVRGFDLDSRCGDDHWSNHSHGAGFDEVRVWDTYRIQVLSIYDDAVRLDPETLRAVPPNETYRYGMCDAVLIDSVKANGELREDVRVVFEPVPRKGNIKLPPHLQVPLVYIQDFAFNDLNEHGHPCKAAGIEMYKLRRRLYADAGGVAQRAGEVIPLTNVVRPVDIAPAHGQIMLDTVTEFTALEVPTHFWLNDLWDKELYETFVSGYE</sequence>
<dbReference type="InterPro" id="IPR013087">
    <property type="entry name" value="Znf_C2H2_type"/>
</dbReference>
<keyword evidence="1" id="KW-0862">Zinc</keyword>
<organism evidence="3 4">
    <name type="scientific">Rhodofomes roseus</name>
    <dbReference type="NCBI Taxonomy" id="34475"/>
    <lineage>
        <taxon>Eukaryota</taxon>
        <taxon>Fungi</taxon>
        <taxon>Dikarya</taxon>
        <taxon>Basidiomycota</taxon>
        <taxon>Agaricomycotina</taxon>
        <taxon>Agaricomycetes</taxon>
        <taxon>Polyporales</taxon>
        <taxon>Rhodofomes</taxon>
    </lineage>
</organism>
<keyword evidence="1" id="KW-0479">Metal-binding</keyword>
<reference evidence="3 4" key="1">
    <citation type="journal article" date="2021" name="Environ. Microbiol.">
        <title>Gene family expansions and transcriptome signatures uncover fungal adaptations to wood decay.</title>
        <authorList>
            <person name="Hage H."/>
            <person name="Miyauchi S."/>
            <person name="Viragh M."/>
            <person name="Drula E."/>
            <person name="Min B."/>
            <person name="Chaduli D."/>
            <person name="Navarro D."/>
            <person name="Favel A."/>
            <person name="Norest M."/>
            <person name="Lesage-Meessen L."/>
            <person name="Balint B."/>
            <person name="Merenyi Z."/>
            <person name="de Eugenio L."/>
            <person name="Morin E."/>
            <person name="Martinez A.T."/>
            <person name="Baldrian P."/>
            <person name="Stursova M."/>
            <person name="Martinez M.J."/>
            <person name="Novotny C."/>
            <person name="Magnuson J.K."/>
            <person name="Spatafora J.W."/>
            <person name="Maurice S."/>
            <person name="Pangilinan J."/>
            <person name="Andreopoulos W."/>
            <person name="LaButti K."/>
            <person name="Hundley H."/>
            <person name="Na H."/>
            <person name="Kuo A."/>
            <person name="Barry K."/>
            <person name="Lipzen A."/>
            <person name="Henrissat B."/>
            <person name="Riley R."/>
            <person name="Ahrendt S."/>
            <person name="Nagy L.G."/>
            <person name="Grigoriev I.V."/>
            <person name="Martin F."/>
            <person name="Rosso M.N."/>
        </authorList>
    </citation>
    <scope>NUCLEOTIDE SEQUENCE [LARGE SCALE GENOMIC DNA]</scope>
    <source>
        <strain evidence="3 4">CIRM-BRFM 1785</strain>
    </source>
</reference>
<dbReference type="GeneID" id="72001210"/>
<dbReference type="Proteomes" id="UP000814176">
    <property type="component" value="Unassembled WGS sequence"/>
</dbReference>
<dbReference type="PROSITE" id="PS00028">
    <property type="entry name" value="ZINC_FINGER_C2H2_1"/>
    <property type="match status" value="1"/>
</dbReference>
<dbReference type="EMBL" id="JADCUA010000008">
    <property type="protein sequence ID" value="KAH9837600.1"/>
    <property type="molecule type" value="Genomic_DNA"/>
</dbReference>
<evidence type="ECO:0000313" key="3">
    <source>
        <dbReference type="EMBL" id="KAH9837600.1"/>
    </source>
</evidence>
<gene>
    <name evidence="3" type="ORF">C8Q71DRAFT_705953</name>
</gene>
<accession>A0ABQ8KII4</accession>
<keyword evidence="1" id="KW-0863">Zinc-finger</keyword>
<evidence type="ECO:0000313" key="4">
    <source>
        <dbReference type="Proteomes" id="UP000814176"/>
    </source>
</evidence>
<dbReference type="RefSeq" id="XP_047779638.1">
    <property type="nucleotide sequence ID" value="XM_047920478.1"/>
</dbReference>
<protein>
    <recommendedName>
        <fullName evidence="2">C2H2-type domain-containing protein</fullName>
    </recommendedName>
</protein>
<dbReference type="InterPro" id="IPR041078">
    <property type="entry name" value="Plavaka"/>
</dbReference>
<comment type="caution">
    <text evidence="3">The sequence shown here is derived from an EMBL/GenBank/DDBJ whole genome shotgun (WGS) entry which is preliminary data.</text>
</comment>
<dbReference type="Pfam" id="PF20722">
    <property type="entry name" value="DUF6830"/>
    <property type="match status" value="1"/>
</dbReference>
<evidence type="ECO:0000256" key="1">
    <source>
        <dbReference type="PROSITE-ProRule" id="PRU00042"/>
    </source>
</evidence>